<evidence type="ECO:0000313" key="2">
    <source>
        <dbReference type="Proteomes" id="UP000036947"/>
    </source>
</evidence>
<evidence type="ECO:0000313" key="1">
    <source>
        <dbReference type="EMBL" id="KND89311.1"/>
    </source>
</evidence>
<dbReference type="AlphaFoldDB" id="A0A0L0N5L1"/>
<name>A0A0L0N5L1_TOLOC</name>
<dbReference type="Proteomes" id="UP000036947">
    <property type="component" value="Unassembled WGS sequence"/>
</dbReference>
<reference evidence="1 2" key="1">
    <citation type="journal article" date="2015" name="BMC Genomics">
        <title>The genome of the truffle-parasite Tolypocladium ophioglossoides and the evolution of antifungal peptaibiotics.</title>
        <authorList>
            <person name="Quandt C.A."/>
            <person name="Bushley K.E."/>
            <person name="Spatafora J.W."/>
        </authorList>
    </citation>
    <scope>NUCLEOTIDE SEQUENCE [LARGE SCALE GENOMIC DNA]</scope>
    <source>
        <strain evidence="1 2">CBS 100239</strain>
    </source>
</reference>
<keyword evidence="2" id="KW-1185">Reference proteome</keyword>
<dbReference type="EMBL" id="LFRF01000019">
    <property type="protein sequence ID" value="KND89311.1"/>
    <property type="molecule type" value="Genomic_DNA"/>
</dbReference>
<protein>
    <submittedName>
        <fullName evidence="1">Uncharacterized protein</fullName>
    </submittedName>
</protein>
<gene>
    <name evidence="1" type="ORF">TOPH_06046</name>
</gene>
<sequence length="148" mass="15953">MSNNKFKAVAQAALRARSAAKWQLDESGGVRKDPRDECCQLLGVGGAGMKMTWGLRSALRNEITIPSQVRMHPATNTFVSLVPPGMMDPSAWVAVAKAVEDDRAAQKGGTAVATRAERARLRAIRKEEGTGGLSTDAAFEKWLEGEKK</sequence>
<accession>A0A0L0N5L1</accession>
<organism evidence="1 2">
    <name type="scientific">Tolypocladium ophioglossoides (strain CBS 100239)</name>
    <name type="common">Snaketongue truffleclub</name>
    <name type="synonym">Elaphocordyceps ophioglossoides</name>
    <dbReference type="NCBI Taxonomy" id="1163406"/>
    <lineage>
        <taxon>Eukaryota</taxon>
        <taxon>Fungi</taxon>
        <taxon>Dikarya</taxon>
        <taxon>Ascomycota</taxon>
        <taxon>Pezizomycotina</taxon>
        <taxon>Sordariomycetes</taxon>
        <taxon>Hypocreomycetidae</taxon>
        <taxon>Hypocreales</taxon>
        <taxon>Ophiocordycipitaceae</taxon>
        <taxon>Tolypocladium</taxon>
    </lineage>
</organism>
<proteinExistence type="predicted"/>
<comment type="caution">
    <text evidence="1">The sequence shown here is derived from an EMBL/GenBank/DDBJ whole genome shotgun (WGS) entry which is preliminary data.</text>
</comment>